<name>A0ABZ2Q9P3_9FLAO</name>
<dbReference type="SUPFAM" id="SSF82171">
    <property type="entry name" value="DPP6 N-terminal domain-like"/>
    <property type="match status" value="1"/>
</dbReference>
<dbReference type="Gene3D" id="3.40.50.1820">
    <property type="entry name" value="alpha/beta hydrolase"/>
    <property type="match status" value="1"/>
</dbReference>
<evidence type="ECO:0000313" key="5">
    <source>
        <dbReference type="Proteomes" id="UP001447857"/>
    </source>
</evidence>
<gene>
    <name evidence="4" type="ORF">V6624_18265</name>
</gene>
<keyword evidence="2" id="KW-0472">Membrane</keyword>
<dbReference type="PANTHER" id="PTHR42776">
    <property type="entry name" value="SERINE PEPTIDASE S9 FAMILY MEMBER"/>
    <property type="match status" value="1"/>
</dbReference>
<dbReference type="InterPro" id="IPR029058">
    <property type="entry name" value="AB_hydrolase_fold"/>
</dbReference>
<dbReference type="EMBL" id="CP147988">
    <property type="protein sequence ID" value="WXK48968.1"/>
    <property type="molecule type" value="Genomic_DNA"/>
</dbReference>
<evidence type="ECO:0000259" key="3">
    <source>
        <dbReference type="Pfam" id="PF00326"/>
    </source>
</evidence>
<dbReference type="PANTHER" id="PTHR42776:SF27">
    <property type="entry name" value="DIPEPTIDYL PEPTIDASE FAMILY MEMBER 6"/>
    <property type="match status" value="1"/>
</dbReference>
<proteinExistence type="predicted"/>
<dbReference type="Proteomes" id="UP001447857">
    <property type="component" value="Chromosome"/>
</dbReference>
<feature type="transmembrane region" description="Helical" evidence="2">
    <location>
        <begin position="12"/>
        <end position="39"/>
    </location>
</feature>
<dbReference type="Gene3D" id="2.120.10.30">
    <property type="entry name" value="TolB, C-terminal domain"/>
    <property type="match status" value="1"/>
</dbReference>
<keyword evidence="2" id="KW-0812">Transmembrane</keyword>
<dbReference type="InterPro" id="IPR001375">
    <property type="entry name" value="Peptidase_S9_cat"/>
</dbReference>
<accession>A0ABZ2Q9P3</accession>
<reference evidence="4 5" key="1">
    <citation type="submission" date="2024-02" db="EMBL/GenBank/DDBJ databases">
        <title>complete genome of Flavobacterium ginsenosidimutans Str. YTB16.</title>
        <authorList>
            <person name="Wang Q."/>
        </authorList>
    </citation>
    <scope>NUCLEOTIDE SEQUENCE [LARGE SCALE GENOMIC DNA]</scope>
    <source>
        <strain evidence="4 5">YTB16</strain>
    </source>
</reference>
<organism evidence="4 5">
    <name type="scientific">Flavobacterium ginsenosidimutans</name>
    <dbReference type="NCBI Taxonomy" id="687844"/>
    <lineage>
        <taxon>Bacteria</taxon>
        <taxon>Pseudomonadati</taxon>
        <taxon>Bacteroidota</taxon>
        <taxon>Flavobacteriia</taxon>
        <taxon>Flavobacteriales</taxon>
        <taxon>Flavobacteriaceae</taxon>
        <taxon>Flavobacterium</taxon>
    </lineage>
</organism>
<dbReference type="Pfam" id="PF00326">
    <property type="entry name" value="Peptidase_S9"/>
    <property type="match status" value="1"/>
</dbReference>
<dbReference type="InterPro" id="IPR011042">
    <property type="entry name" value="6-blade_b-propeller_TolB-like"/>
</dbReference>
<feature type="domain" description="Peptidase S9 prolyl oligopeptidase catalytic" evidence="3">
    <location>
        <begin position="706"/>
        <end position="876"/>
    </location>
</feature>
<keyword evidence="2" id="KW-1133">Transmembrane helix</keyword>
<keyword evidence="1" id="KW-0378">Hydrolase</keyword>
<sequence>MSKAIFTDSCRTAVLTAVPILEFLFLLFILPLVACPLWGQAMQKKHLSPADYSRWGEVHLDKISSDEKWATYRMAYENGADTLFIQNIKTGQRHFFTDAEKTLFTQSNFFICSTGSDLTILDLETLKTETVSGIQKYAYDKQTDQLIILLDSPEEKGMLHIRSPKKAEGTAFKNVSQFALSPNGAMLAFTVLSSSEASAAVLSLKQPKKAKWISAKNAEPLAGLTWEKEGRALAFLKQSADQKIKALGLYIPTENRMYELEPDSCTDFPNHSSIFYDAFSPIVISSDLQRVFFSIKKEAETAENKSQSDVQIWNANDKWVYSQHKTLESFDKMPKIAVWNPAGNHVRQITTNELPLLMLTDDMKYAVLSDPARHQPQFEAQDVRDFYVMDLTTFEKKMLLEKHVYLPWALNPSSSGKYFAYFRDNSWWVYEFATGIHKNVSEKIGVKFSGKVQELVPESTYGNPGWSLEDKEILLYDQFDIWAVSPSGSTSRRLTKGRELGIKLRIAPQPNRLGAKHLYDGPVADSFDLRQELLLRGSGRDGKTGYFRWNSTSGEKAVTYGDYYSDELNYAPKKKTLFFREQQFDSPPELLSSTGTQGKKSFFKSNPHHKGYFWGKSELIEFKNTEGRSLKGVLFYPADYDPKVKYPMIVHIYELQSHELHIYDNPTYQNGAGFNITLATAEGYFVFLPDIQLEYQKPAIAAADCVISGVKKIIEKGIVNEHKIGLIGHSFGGFESAFIMSQTDLFAAGIASGAITDLFSHYNSIGPRAGDPEQWRYSGEQYNMGGSPYEIPKLYQANSPIIHAPKITAPLLLWTGEKDPQVDPHQSYELYLALRWLRKKGIMLVYPKAGHVLIDPSQQKDITIRTLEWFSYHLKGNHSYPWIANGME</sequence>
<evidence type="ECO:0000313" key="4">
    <source>
        <dbReference type="EMBL" id="WXK48968.1"/>
    </source>
</evidence>
<keyword evidence="5" id="KW-1185">Reference proteome</keyword>
<dbReference type="SUPFAM" id="SSF53474">
    <property type="entry name" value="alpha/beta-Hydrolases"/>
    <property type="match status" value="1"/>
</dbReference>
<protein>
    <submittedName>
        <fullName evidence="4">Prolyl oligopeptidase family serine peptidase</fullName>
    </submittedName>
</protein>
<dbReference type="RefSeq" id="WP_338839653.1">
    <property type="nucleotide sequence ID" value="NZ_CP147988.1"/>
</dbReference>
<evidence type="ECO:0000256" key="2">
    <source>
        <dbReference type="SAM" id="Phobius"/>
    </source>
</evidence>
<evidence type="ECO:0000256" key="1">
    <source>
        <dbReference type="ARBA" id="ARBA00022801"/>
    </source>
</evidence>